<keyword evidence="1" id="KW-0812">Transmembrane</keyword>
<dbReference type="RefSeq" id="WP_315724042.1">
    <property type="nucleotide sequence ID" value="NZ_JAVUPU010000002.1"/>
</dbReference>
<keyword evidence="1" id="KW-0472">Membrane</keyword>
<keyword evidence="3" id="KW-1185">Reference proteome</keyword>
<protein>
    <recommendedName>
        <fullName evidence="4">Serine protease</fullName>
    </recommendedName>
</protein>
<dbReference type="EMBL" id="JAVUPU010000002">
    <property type="protein sequence ID" value="MDT9598204.1"/>
    <property type="molecule type" value="Genomic_DNA"/>
</dbReference>
<feature type="transmembrane region" description="Helical" evidence="1">
    <location>
        <begin position="30"/>
        <end position="55"/>
    </location>
</feature>
<reference evidence="2 3" key="1">
    <citation type="submission" date="2023-05" db="EMBL/GenBank/DDBJ databases">
        <authorList>
            <person name="Guo Y."/>
        </authorList>
    </citation>
    <scope>NUCLEOTIDE SEQUENCE [LARGE SCALE GENOMIC DNA]</scope>
    <source>
        <strain evidence="2 3">GR2756</strain>
    </source>
</reference>
<proteinExistence type="predicted"/>
<evidence type="ECO:0000256" key="1">
    <source>
        <dbReference type="SAM" id="Phobius"/>
    </source>
</evidence>
<comment type="caution">
    <text evidence="2">The sequence shown here is derived from an EMBL/GenBank/DDBJ whole genome shotgun (WGS) entry which is preliminary data.</text>
</comment>
<name>A0ABU3Q561_9SPHN</name>
<accession>A0ABU3Q561</accession>
<dbReference type="Proteomes" id="UP001259572">
    <property type="component" value="Unassembled WGS sequence"/>
</dbReference>
<gene>
    <name evidence="2" type="ORF">RQX22_04470</name>
</gene>
<evidence type="ECO:0000313" key="3">
    <source>
        <dbReference type="Proteomes" id="UP001259572"/>
    </source>
</evidence>
<evidence type="ECO:0008006" key="4">
    <source>
        <dbReference type="Google" id="ProtNLM"/>
    </source>
</evidence>
<organism evidence="2 3">
    <name type="scientific">Sphingosinicella rhizophila</name>
    <dbReference type="NCBI Taxonomy" id="3050082"/>
    <lineage>
        <taxon>Bacteria</taxon>
        <taxon>Pseudomonadati</taxon>
        <taxon>Pseudomonadota</taxon>
        <taxon>Alphaproteobacteria</taxon>
        <taxon>Sphingomonadales</taxon>
        <taxon>Sphingosinicellaceae</taxon>
        <taxon>Sphingosinicella</taxon>
    </lineage>
</organism>
<evidence type="ECO:0000313" key="2">
    <source>
        <dbReference type="EMBL" id="MDT9598204.1"/>
    </source>
</evidence>
<keyword evidence="1" id="KW-1133">Transmembrane helix</keyword>
<sequence>MAYAERDNLQFPGQREYRERARKRNLLTQIAMFGIGVLGALGVAALLYFVAWLLWLAGQTVAGQTQTYIENAATAHN</sequence>